<reference evidence="4" key="2">
    <citation type="submission" date="2019-11" db="UniProtKB">
        <authorList>
            <consortium name="WormBaseParasite"/>
        </authorList>
    </citation>
    <scope>IDENTIFICATION</scope>
</reference>
<evidence type="ECO:0000313" key="4">
    <source>
        <dbReference type="WBParaSite" id="MCU_003051-RA"/>
    </source>
</evidence>
<proteinExistence type="predicted"/>
<evidence type="ECO:0000313" key="3">
    <source>
        <dbReference type="Proteomes" id="UP000267029"/>
    </source>
</evidence>
<feature type="compositionally biased region" description="Polar residues" evidence="1">
    <location>
        <begin position="36"/>
        <end position="46"/>
    </location>
</feature>
<keyword evidence="3" id="KW-1185">Reference proteome</keyword>
<reference evidence="2 3" key="1">
    <citation type="submission" date="2018-10" db="EMBL/GenBank/DDBJ databases">
        <authorList>
            <consortium name="Pathogen Informatics"/>
        </authorList>
    </citation>
    <scope>NUCLEOTIDE SEQUENCE [LARGE SCALE GENOMIC DNA]</scope>
</reference>
<dbReference type="AlphaFoldDB" id="A0A0R3U246"/>
<feature type="region of interest" description="Disordered" evidence="1">
    <location>
        <begin position="36"/>
        <end position="55"/>
    </location>
</feature>
<dbReference type="Proteomes" id="UP000267029">
    <property type="component" value="Unassembled WGS sequence"/>
</dbReference>
<dbReference type="WBParaSite" id="MCU_003051-RA">
    <property type="protein sequence ID" value="MCU_003051-RA"/>
    <property type="gene ID" value="MCU_003051"/>
</dbReference>
<name>A0A0R3U246_MESCO</name>
<dbReference type="EMBL" id="UXSR01000044">
    <property type="protein sequence ID" value="VDD74497.1"/>
    <property type="molecule type" value="Genomic_DNA"/>
</dbReference>
<gene>
    <name evidence="2" type="ORF">MCOS_LOCUS500</name>
</gene>
<evidence type="ECO:0000313" key="2">
    <source>
        <dbReference type="EMBL" id="VDD74497.1"/>
    </source>
</evidence>
<accession>A0A0R3U246</accession>
<sequence length="176" mass="19585">MDPTCHCFLDHSLLEPPLSGVFRELNLSTVSLLANASSTPSGQHSRGSLERELDSPMPPLTYSKLGFYPIRLFQGSDEEIPMLALKPGCASRSLEDVSHQQYKTELRRNSAGLDLLTAKRLRHNSASPRFPIYSVKSEPLKFNKKAPETTNPLSHPKPCYVMRVNVTDNSTSTNTE</sequence>
<organism evidence="4">
    <name type="scientific">Mesocestoides corti</name>
    <name type="common">Flatworm</name>
    <dbReference type="NCBI Taxonomy" id="53468"/>
    <lineage>
        <taxon>Eukaryota</taxon>
        <taxon>Metazoa</taxon>
        <taxon>Spiralia</taxon>
        <taxon>Lophotrochozoa</taxon>
        <taxon>Platyhelminthes</taxon>
        <taxon>Cestoda</taxon>
        <taxon>Eucestoda</taxon>
        <taxon>Cyclophyllidea</taxon>
        <taxon>Mesocestoididae</taxon>
        <taxon>Mesocestoides</taxon>
    </lineage>
</organism>
<dbReference type="OrthoDB" id="6249449at2759"/>
<protein>
    <submittedName>
        <fullName evidence="4">Macrophage immunometabolism regulator</fullName>
    </submittedName>
</protein>
<evidence type="ECO:0000256" key="1">
    <source>
        <dbReference type="SAM" id="MobiDB-lite"/>
    </source>
</evidence>